<feature type="compositionally biased region" description="Low complexity" evidence="10">
    <location>
        <begin position="99"/>
        <end position="114"/>
    </location>
</feature>
<dbReference type="PANTHER" id="PTHR43711:SF1">
    <property type="entry name" value="HISTIDINE KINASE 1"/>
    <property type="match status" value="1"/>
</dbReference>
<keyword evidence="9" id="KW-0902">Two-component regulatory system</keyword>
<dbReference type="RefSeq" id="WP_149849209.1">
    <property type="nucleotide sequence ID" value="NZ_VUOB01000016.1"/>
</dbReference>
<dbReference type="CDD" id="cd00082">
    <property type="entry name" value="HisKA"/>
    <property type="match status" value="1"/>
</dbReference>
<keyword evidence="7" id="KW-0418">Kinase</keyword>
<evidence type="ECO:0000256" key="10">
    <source>
        <dbReference type="SAM" id="MobiDB-lite"/>
    </source>
</evidence>
<evidence type="ECO:0000259" key="13">
    <source>
        <dbReference type="PROSITE" id="PS50885"/>
    </source>
</evidence>
<dbReference type="GO" id="GO:0005886">
    <property type="term" value="C:plasma membrane"/>
    <property type="evidence" value="ECO:0007669"/>
    <property type="project" value="UniProtKB-SubCell"/>
</dbReference>
<dbReference type="OrthoDB" id="9757990at2"/>
<reference evidence="14 15" key="1">
    <citation type="submission" date="2019-09" db="EMBL/GenBank/DDBJ databases">
        <title>Goodfellowia gen. nov., a new genus of the Pseudonocardineae related to Actinoalloteichus, containing Goodfellowia coeruleoviolacea gen. nov., comb. nov. gen. nov., comb. nov.</title>
        <authorList>
            <person name="Labeda D."/>
        </authorList>
    </citation>
    <scope>NUCLEOTIDE SEQUENCE [LARGE SCALE GENOMIC DNA]</scope>
    <source>
        <strain evidence="14 15">AN110305</strain>
    </source>
</reference>
<dbReference type="Gene3D" id="6.10.340.10">
    <property type="match status" value="1"/>
</dbReference>
<dbReference type="InterPro" id="IPR003594">
    <property type="entry name" value="HATPase_dom"/>
</dbReference>
<dbReference type="Proteomes" id="UP000323454">
    <property type="component" value="Unassembled WGS sequence"/>
</dbReference>
<dbReference type="FunFam" id="3.30.565.10:FF:000006">
    <property type="entry name" value="Sensor histidine kinase WalK"/>
    <property type="match status" value="1"/>
</dbReference>
<dbReference type="InterPro" id="IPR050736">
    <property type="entry name" value="Sensor_HK_Regulatory"/>
</dbReference>
<evidence type="ECO:0000256" key="1">
    <source>
        <dbReference type="ARBA" id="ARBA00000085"/>
    </source>
</evidence>
<dbReference type="InterPro" id="IPR005467">
    <property type="entry name" value="His_kinase_dom"/>
</dbReference>
<evidence type="ECO:0000256" key="3">
    <source>
        <dbReference type="ARBA" id="ARBA00012438"/>
    </source>
</evidence>
<feature type="region of interest" description="Disordered" evidence="10">
    <location>
        <begin position="183"/>
        <end position="221"/>
    </location>
</feature>
<protein>
    <recommendedName>
        <fullName evidence="3">histidine kinase</fullName>
        <ecNumber evidence="3">2.7.13.3</ecNumber>
    </recommendedName>
</protein>
<evidence type="ECO:0000256" key="9">
    <source>
        <dbReference type="ARBA" id="ARBA00023012"/>
    </source>
</evidence>
<feature type="region of interest" description="Disordered" evidence="10">
    <location>
        <begin position="258"/>
        <end position="286"/>
    </location>
</feature>
<dbReference type="PROSITE" id="PS50885">
    <property type="entry name" value="HAMP"/>
    <property type="match status" value="1"/>
</dbReference>
<dbReference type="Gene3D" id="3.30.565.10">
    <property type="entry name" value="Histidine kinase-like ATPase, C-terminal domain"/>
    <property type="match status" value="1"/>
</dbReference>
<feature type="transmembrane region" description="Helical" evidence="11">
    <location>
        <begin position="7"/>
        <end position="30"/>
    </location>
</feature>
<comment type="subcellular location">
    <subcellularLocation>
        <location evidence="2">Cell membrane</location>
    </subcellularLocation>
</comment>
<accession>A0A5B2XI44</accession>
<feature type="domain" description="Histidine kinase" evidence="12">
    <location>
        <begin position="430"/>
        <end position="644"/>
    </location>
</feature>
<dbReference type="PANTHER" id="PTHR43711">
    <property type="entry name" value="TWO-COMPONENT HISTIDINE KINASE"/>
    <property type="match status" value="1"/>
</dbReference>
<sequence>MARRHSLLIRLLAMSIVVAGCSIAATAWLASQSTSGSIRQEYGEALDTDTSIYDKLMEYAATHHEWAGAQDLVRALAAQYGRRIALTSQTKAPVLDSAGPTGRPLPTNPTTTLDPMSVNAAFKPAAAKDGIDSRAVGPFQLTSDERDGLERAASAAVGCLQKDGGNGTVTHAPNGRPILQVTSSTGAPTSASVQVVAPPRSTVTQAPDKPTSTKSPGVIGSCDDQALTTNTATEQHATDQLIGYVNDCLKRDSHPGLVVDPKLGVDQSDPNAKPSAKEQKDQQLNRTSPTFVADLQDWADTHPEAKACVTTARDQQLRPFVSPPALLFVTNEVTGEATPTGLSTVGTRRLAGTAAIVLVLTVGVAMLAASRLVRPINALTSATRRMGGGDRSARVRTRGRGEIGELATAFNTMSEQLARTEDQRRAMVSDVAHELRAPLANIRGWLEAAQDDVAELDDELVSSLLEETLLLQHLVDDLQDLALADAGRLRLHTEPLAVGDLVEQVVAAHRARAEAAGLALSVTAEPDLEITGDPTRLRQALGNLVTNALRYTPAGGSVEVTAASVRDRVLITVRDTGIGIDAEELPHVFDRFWRAEKSRNRQTGGSGLGLAITRHLVEAHGGAVTVRSTPGEGSAFTIALPASR</sequence>
<keyword evidence="11" id="KW-0472">Membrane</keyword>
<keyword evidence="8 11" id="KW-1133">Transmembrane helix</keyword>
<dbReference type="PRINTS" id="PR00344">
    <property type="entry name" value="BCTRLSENSOR"/>
</dbReference>
<dbReference type="InterPro" id="IPR003660">
    <property type="entry name" value="HAMP_dom"/>
</dbReference>
<evidence type="ECO:0000256" key="4">
    <source>
        <dbReference type="ARBA" id="ARBA00022553"/>
    </source>
</evidence>
<dbReference type="EC" id="2.7.13.3" evidence="3"/>
<dbReference type="SMART" id="SM00387">
    <property type="entry name" value="HATPase_c"/>
    <property type="match status" value="1"/>
</dbReference>
<organism evidence="14 15">
    <name type="scientific">Solihabitans fulvus</name>
    <dbReference type="NCBI Taxonomy" id="1892852"/>
    <lineage>
        <taxon>Bacteria</taxon>
        <taxon>Bacillati</taxon>
        <taxon>Actinomycetota</taxon>
        <taxon>Actinomycetes</taxon>
        <taxon>Pseudonocardiales</taxon>
        <taxon>Pseudonocardiaceae</taxon>
        <taxon>Solihabitans</taxon>
    </lineage>
</organism>
<evidence type="ECO:0000313" key="14">
    <source>
        <dbReference type="EMBL" id="KAA2263477.1"/>
    </source>
</evidence>
<dbReference type="InterPro" id="IPR004358">
    <property type="entry name" value="Sig_transdc_His_kin-like_C"/>
</dbReference>
<dbReference type="SUPFAM" id="SSF55874">
    <property type="entry name" value="ATPase domain of HSP90 chaperone/DNA topoisomerase II/histidine kinase"/>
    <property type="match status" value="1"/>
</dbReference>
<evidence type="ECO:0000259" key="12">
    <source>
        <dbReference type="PROSITE" id="PS50109"/>
    </source>
</evidence>
<proteinExistence type="predicted"/>
<dbReference type="SUPFAM" id="SSF158472">
    <property type="entry name" value="HAMP domain-like"/>
    <property type="match status" value="1"/>
</dbReference>
<dbReference type="InterPro" id="IPR036890">
    <property type="entry name" value="HATPase_C_sf"/>
</dbReference>
<feature type="compositionally biased region" description="Polar residues" evidence="10">
    <location>
        <begin position="183"/>
        <end position="193"/>
    </location>
</feature>
<dbReference type="AlphaFoldDB" id="A0A5B2XI44"/>
<dbReference type="CDD" id="cd06225">
    <property type="entry name" value="HAMP"/>
    <property type="match status" value="1"/>
</dbReference>
<comment type="caution">
    <text evidence="14">The sequence shown here is derived from an EMBL/GenBank/DDBJ whole genome shotgun (WGS) entry which is preliminary data.</text>
</comment>
<keyword evidence="6 11" id="KW-0812">Transmembrane</keyword>
<dbReference type="Pfam" id="PF02518">
    <property type="entry name" value="HATPase_c"/>
    <property type="match status" value="1"/>
</dbReference>
<evidence type="ECO:0000313" key="15">
    <source>
        <dbReference type="Proteomes" id="UP000323454"/>
    </source>
</evidence>
<dbReference type="SMART" id="SM00304">
    <property type="entry name" value="HAMP"/>
    <property type="match status" value="1"/>
</dbReference>
<dbReference type="PROSITE" id="PS50109">
    <property type="entry name" value="HIS_KIN"/>
    <property type="match status" value="1"/>
</dbReference>
<dbReference type="Gene3D" id="1.10.287.130">
    <property type="match status" value="1"/>
</dbReference>
<evidence type="ECO:0000256" key="6">
    <source>
        <dbReference type="ARBA" id="ARBA00022692"/>
    </source>
</evidence>
<dbReference type="InterPro" id="IPR036097">
    <property type="entry name" value="HisK_dim/P_sf"/>
</dbReference>
<reference evidence="14 15" key="2">
    <citation type="submission" date="2019-09" db="EMBL/GenBank/DDBJ databases">
        <authorList>
            <person name="Jin C."/>
        </authorList>
    </citation>
    <scope>NUCLEOTIDE SEQUENCE [LARGE SCALE GENOMIC DNA]</scope>
    <source>
        <strain evidence="14 15">AN110305</strain>
    </source>
</reference>
<dbReference type="SMART" id="SM00388">
    <property type="entry name" value="HisKA"/>
    <property type="match status" value="1"/>
</dbReference>
<keyword evidence="5" id="KW-0808">Transferase</keyword>
<dbReference type="Pfam" id="PF00512">
    <property type="entry name" value="HisKA"/>
    <property type="match status" value="1"/>
</dbReference>
<feature type="domain" description="HAMP" evidence="13">
    <location>
        <begin position="370"/>
        <end position="422"/>
    </location>
</feature>
<keyword evidence="15" id="KW-1185">Reference proteome</keyword>
<feature type="region of interest" description="Disordered" evidence="10">
    <location>
        <begin position="94"/>
        <end position="114"/>
    </location>
</feature>
<evidence type="ECO:0000256" key="8">
    <source>
        <dbReference type="ARBA" id="ARBA00022989"/>
    </source>
</evidence>
<name>A0A5B2XI44_9PSEU</name>
<dbReference type="EMBL" id="VUOB01000016">
    <property type="protein sequence ID" value="KAA2263477.1"/>
    <property type="molecule type" value="Genomic_DNA"/>
</dbReference>
<dbReference type="SUPFAM" id="SSF47384">
    <property type="entry name" value="Homodimeric domain of signal transducing histidine kinase"/>
    <property type="match status" value="1"/>
</dbReference>
<dbReference type="GO" id="GO:0000155">
    <property type="term" value="F:phosphorelay sensor kinase activity"/>
    <property type="evidence" value="ECO:0007669"/>
    <property type="project" value="InterPro"/>
</dbReference>
<evidence type="ECO:0000256" key="5">
    <source>
        <dbReference type="ARBA" id="ARBA00022679"/>
    </source>
</evidence>
<comment type="catalytic activity">
    <reaction evidence="1">
        <text>ATP + protein L-histidine = ADP + protein N-phospho-L-histidine.</text>
        <dbReference type="EC" id="2.7.13.3"/>
    </reaction>
</comment>
<dbReference type="CDD" id="cd00075">
    <property type="entry name" value="HATPase"/>
    <property type="match status" value="1"/>
</dbReference>
<feature type="compositionally biased region" description="Polar residues" evidence="10">
    <location>
        <begin position="201"/>
        <end position="215"/>
    </location>
</feature>
<keyword evidence="4" id="KW-0597">Phosphoprotein</keyword>
<evidence type="ECO:0000256" key="11">
    <source>
        <dbReference type="SAM" id="Phobius"/>
    </source>
</evidence>
<dbReference type="Pfam" id="PF00672">
    <property type="entry name" value="HAMP"/>
    <property type="match status" value="1"/>
</dbReference>
<evidence type="ECO:0000256" key="2">
    <source>
        <dbReference type="ARBA" id="ARBA00004236"/>
    </source>
</evidence>
<evidence type="ECO:0000256" key="7">
    <source>
        <dbReference type="ARBA" id="ARBA00022777"/>
    </source>
</evidence>
<dbReference type="InterPro" id="IPR003661">
    <property type="entry name" value="HisK_dim/P_dom"/>
</dbReference>
<dbReference type="PROSITE" id="PS51257">
    <property type="entry name" value="PROKAR_LIPOPROTEIN"/>
    <property type="match status" value="1"/>
</dbReference>
<gene>
    <name evidence="14" type="ORF">F0L68_09955</name>
</gene>